<reference evidence="4" key="1">
    <citation type="submission" date="2016-04" db="EMBL/GenBank/DDBJ databases">
        <title>Emergence and Characterization of GES-5-producing Klebsiella pneumoniae in China.</title>
        <authorList>
            <person name="Chen D.-Q."/>
            <person name="Wang Q."/>
        </authorList>
    </citation>
    <scope>NUCLEOTIDE SEQUENCE</scope>
    <source>
        <strain evidence="4">KP01</strain>
        <plasmid evidence="4">pGES-GZ</plasmid>
    </source>
</reference>
<dbReference type="InterPro" id="IPR029068">
    <property type="entry name" value="Glyas_Bleomycin-R_OHBP_Dase"/>
</dbReference>
<dbReference type="CDD" id="cd08364">
    <property type="entry name" value="FosX"/>
    <property type="match status" value="1"/>
</dbReference>
<dbReference type="Gene3D" id="3.10.180.10">
    <property type="entry name" value="2,3-Dihydroxybiphenyl 1,2-Dioxygenase, domain 1"/>
    <property type="match status" value="1"/>
</dbReference>
<evidence type="ECO:0000259" key="2">
    <source>
        <dbReference type="PROSITE" id="PS51819"/>
    </source>
</evidence>
<dbReference type="RefSeq" id="WP_323829379.1">
    <property type="nucleotide sequence ID" value="NZ_KT070138.1"/>
</dbReference>
<keyword evidence="1" id="KW-0479">Metal-binding</keyword>
<dbReference type="PANTHER" id="PTHR36113">
    <property type="entry name" value="LYASE, PUTATIVE-RELATED-RELATED"/>
    <property type="match status" value="1"/>
</dbReference>
<evidence type="ECO:0000313" key="3">
    <source>
        <dbReference type="EMBL" id="AKS10544.2"/>
    </source>
</evidence>
<protein>
    <submittedName>
        <fullName evidence="4">Putative fosfomycin resistance protein</fullName>
    </submittedName>
</protein>
<dbReference type="InterPro" id="IPR004360">
    <property type="entry name" value="Glyas_Fos-R_dOase_dom"/>
</dbReference>
<dbReference type="AlphaFoldDB" id="A0A0K0VL19"/>
<name>A0A0K0VL19_KLEPN</name>
<geneLocation type="plasmid" evidence="4">
    <name>pGES-GZ</name>
</geneLocation>
<dbReference type="Pfam" id="PF00903">
    <property type="entry name" value="Glyoxalase"/>
    <property type="match status" value="1"/>
</dbReference>
<dbReference type="SUPFAM" id="SSF54593">
    <property type="entry name" value="Glyoxalase/Bleomycin resistance protein/Dihydroxybiphenyl dioxygenase"/>
    <property type="match status" value="1"/>
</dbReference>
<gene>
    <name evidence="3" type="ORF">pGES-GZ_028</name>
    <name evidence="4" type="ORF">pGES-GZ_029</name>
</gene>
<accession>A0A0K0VL19</accession>
<evidence type="ECO:0000313" key="4">
    <source>
        <dbReference type="EMBL" id="AKS10545.2"/>
    </source>
</evidence>
<keyword evidence="4" id="KW-0614">Plasmid</keyword>
<proteinExistence type="predicted"/>
<dbReference type="InterPro" id="IPR051332">
    <property type="entry name" value="Fosfomycin_Res_Enzymes"/>
</dbReference>
<dbReference type="PANTHER" id="PTHR36113:SF6">
    <property type="entry name" value="FOSFOMYCIN RESISTANCE PROTEIN FOSX"/>
    <property type="match status" value="1"/>
</dbReference>
<dbReference type="EMBL" id="KT070138">
    <property type="protein sequence ID" value="AKS10544.2"/>
    <property type="molecule type" value="Genomic_DNA"/>
</dbReference>
<organism evidence="4">
    <name type="scientific">Klebsiella pneumoniae</name>
    <dbReference type="NCBI Taxonomy" id="573"/>
    <lineage>
        <taxon>Bacteria</taxon>
        <taxon>Pseudomonadati</taxon>
        <taxon>Pseudomonadota</taxon>
        <taxon>Gammaproteobacteria</taxon>
        <taxon>Enterobacterales</taxon>
        <taxon>Enterobacteriaceae</taxon>
        <taxon>Klebsiella/Raoultella group</taxon>
        <taxon>Klebsiella</taxon>
        <taxon>Klebsiella pneumoniae complex</taxon>
    </lineage>
</organism>
<sequence length="136" mass="15089">MQIEGISHVTFVVKDLERASRFFCQGLGATEVYDSKGSNFSLSREKFFLVGGVWVAAMEGTPPATASYQHLAFKVAPEDLPQFEARLRAIGVAISPPRARVQGEGLSLYFHDFDNHLFELHTGTLTERLQAYAAPR</sequence>
<evidence type="ECO:0000256" key="1">
    <source>
        <dbReference type="ARBA" id="ARBA00022723"/>
    </source>
</evidence>
<dbReference type="InterPro" id="IPR037434">
    <property type="entry name" value="FosX"/>
</dbReference>
<dbReference type="EMBL" id="KT070138">
    <property type="protein sequence ID" value="AKS10545.2"/>
    <property type="molecule type" value="Genomic_DNA"/>
</dbReference>
<dbReference type="GO" id="GO:0046872">
    <property type="term" value="F:metal ion binding"/>
    <property type="evidence" value="ECO:0007669"/>
    <property type="project" value="UniProtKB-KW"/>
</dbReference>
<dbReference type="PROSITE" id="PS51819">
    <property type="entry name" value="VOC"/>
    <property type="match status" value="1"/>
</dbReference>
<feature type="domain" description="VOC" evidence="2">
    <location>
        <begin position="5"/>
        <end position="123"/>
    </location>
</feature>
<dbReference type="NCBIfam" id="NF000222">
    <property type="entry name" value="FosX"/>
    <property type="match status" value="1"/>
</dbReference>
<dbReference type="InterPro" id="IPR037523">
    <property type="entry name" value="VOC_core"/>
</dbReference>